<dbReference type="SUPFAM" id="SSF81442">
    <property type="entry name" value="Cytochrome c oxidase subunit I-like"/>
    <property type="match status" value="1"/>
</dbReference>
<keyword evidence="1" id="KW-0472">Membrane</keyword>
<dbReference type="AlphaFoldDB" id="A0A101XPU2"/>
<feature type="transmembrane region" description="Helical" evidence="1">
    <location>
        <begin position="255"/>
        <end position="273"/>
    </location>
</feature>
<keyword evidence="3" id="KW-1185">Reference proteome</keyword>
<feature type="transmembrane region" description="Helical" evidence="1">
    <location>
        <begin position="308"/>
        <end position="328"/>
    </location>
</feature>
<protein>
    <recommendedName>
        <fullName evidence="4">Cytochrome oxidase subunit I profile domain-containing protein</fullName>
    </recommendedName>
</protein>
<accession>A0A101XPU2</accession>
<feature type="transmembrane region" description="Helical" evidence="1">
    <location>
        <begin position="104"/>
        <end position="128"/>
    </location>
</feature>
<comment type="caution">
    <text evidence="2">The sequence shown here is derived from an EMBL/GenBank/DDBJ whole genome shotgun (WGS) entry which is preliminary data.</text>
</comment>
<feature type="transmembrane region" description="Helical" evidence="1">
    <location>
        <begin position="184"/>
        <end position="202"/>
    </location>
</feature>
<feature type="transmembrane region" description="Helical" evidence="1">
    <location>
        <begin position="340"/>
        <end position="360"/>
    </location>
</feature>
<dbReference type="Gene3D" id="1.20.210.10">
    <property type="entry name" value="Cytochrome c oxidase-like, subunit I domain"/>
    <property type="match status" value="1"/>
</dbReference>
<proteinExistence type="predicted"/>
<reference evidence="2 3" key="1">
    <citation type="submission" date="2015-12" db="EMBL/GenBank/DDBJ databases">
        <title>Draft genome sequence of Acidibacillus ferrooxidans ITV001, isolated from a chalcopyrite acid mine drainage site in Brazil.</title>
        <authorList>
            <person name="Dall'Agnol H."/>
            <person name="Nancucheo I."/>
            <person name="Johnson B."/>
            <person name="Oliveira R."/>
            <person name="Leite L."/>
            <person name="Pylro V."/>
            <person name="Nunes G.L."/>
            <person name="Tzotzos G."/>
            <person name="Fernandes G.R."/>
            <person name="Dutra J."/>
            <person name="Orellana S.C."/>
            <person name="Oliveira G."/>
        </authorList>
    </citation>
    <scope>NUCLEOTIDE SEQUENCE [LARGE SCALE GENOMIC DNA]</scope>
    <source>
        <strain evidence="3">ITV01</strain>
    </source>
</reference>
<feature type="transmembrane region" description="Helical" evidence="1">
    <location>
        <begin position="12"/>
        <end position="30"/>
    </location>
</feature>
<feature type="transmembrane region" description="Helical" evidence="1">
    <location>
        <begin position="397"/>
        <end position="419"/>
    </location>
</feature>
<feature type="transmembrane region" description="Helical" evidence="1">
    <location>
        <begin position="50"/>
        <end position="68"/>
    </location>
</feature>
<feature type="transmembrane region" description="Helical" evidence="1">
    <location>
        <begin position="279"/>
        <end position="296"/>
    </location>
</feature>
<evidence type="ECO:0000313" key="3">
    <source>
        <dbReference type="Proteomes" id="UP000053557"/>
    </source>
</evidence>
<dbReference type="RefSeq" id="WP_067717548.1">
    <property type="nucleotide sequence ID" value="NZ_LPVJ01000052.1"/>
</dbReference>
<dbReference type="InterPro" id="IPR036927">
    <property type="entry name" value="Cyt_c_oxase-like_su1_sf"/>
</dbReference>
<feature type="transmembrane region" description="Helical" evidence="1">
    <location>
        <begin position="80"/>
        <end position="98"/>
    </location>
</feature>
<evidence type="ECO:0000313" key="2">
    <source>
        <dbReference type="EMBL" id="KUO95378.1"/>
    </source>
</evidence>
<dbReference type="Proteomes" id="UP000053557">
    <property type="component" value="Unassembled WGS sequence"/>
</dbReference>
<organism evidence="2 3">
    <name type="scientific">Ferroacidibacillus organovorans</name>
    <dbReference type="NCBI Taxonomy" id="1765683"/>
    <lineage>
        <taxon>Bacteria</taxon>
        <taxon>Bacillati</taxon>
        <taxon>Bacillota</taxon>
        <taxon>Bacilli</taxon>
        <taxon>Bacillales</taxon>
        <taxon>Alicyclobacillaceae</taxon>
        <taxon>Ferroacidibacillus</taxon>
    </lineage>
</organism>
<keyword evidence="1" id="KW-1133">Transmembrane helix</keyword>
<gene>
    <name evidence="2" type="ORF">ATW55_11025</name>
</gene>
<feature type="transmembrane region" description="Helical" evidence="1">
    <location>
        <begin position="214"/>
        <end position="235"/>
    </location>
</feature>
<evidence type="ECO:0008006" key="4">
    <source>
        <dbReference type="Google" id="ProtNLM"/>
    </source>
</evidence>
<dbReference type="OrthoDB" id="2376024at2"/>
<name>A0A101XPU2_9BACL</name>
<feature type="transmembrane region" description="Helical" evidence="1">
    <location>
        <begin position="372"/>
        <end position="391"/>
    </location>
</feature>
<keyword evidence="1" id="KW-0812">Transmembrane</keyword>
<dbReference type="EMBL" id="LPVJ01000052">
    <property type="protein sequence ID" value="KUO95378.1"/>
    <property type="molecule type" value="Genomic_DNA"/>
</dbReference>
<evidence type="ECO:0000256" key="1">
    <source>
        <dbReference type="SAM" id="Phobius"/>
    </source>
</evidence>
<sequence>MRIRIEPVSRVFLSAALVHFLIGTTLGALMASNVTWWDSISPYHAELNPFGWLTFLIYGMTYAVLQLFASLRVPWKGLPWIHFVVAEAGVLLIIFGYLAQRPLWIHWGWVCQTSAGILFLIAVMSAVVSSRRSRKLLPPEAISPETPVHVSELDDAPPFTGFYFNLEKGEVRDTDRVAKRGTSLALIVLIVATLFATMDGILHGGDPWLSSKRIRILLFDGWIAGTVLAVSLHLLPRYRPSVAVPSKIAHLAQSIWFIGILLAGILPPAFWLQQLGTRVIGLSFAVIALLYLRRIPSALRQTQPPVKLAWTIAWAFAFILGTCQTLGLRPLSLPAIHLLFLGWITTLVYGVGYVFFPLLLHRFPAFARMASFQVLLSTVGAVLLIIGMVGAESEHAGLFRYALAIGGSSAMAGFFLFALQWSIKRKPRA</sequence>